<dbReference type="Gene3D" id="3.30.1330.80">
    <property type="entry name" value="Hypothetical protein, similar to alpha- acetolactate decarboxylase, domain 2"/>
    <property type="match status" value="1"/>
</dbReference>
<comment type="caution">
    <text evidence="2">The sequence shown here is derived from an EMBL/GenBank/DDBJ whole genome shotgun (WGS) entry which is preliminary data.</text>
</comment>
<evidence type="ECO:0000313" key="3">
    <source>
        <dbReference type="Proteomes" id="UP000178835"/>
    </source>
</evidence>
<dbReference type="InterPro" id="IPR005175">
    <property type="entry name" value="PPC_dom"/>
</dbReference>
<dbReference type="PROSITE" id="PS51742">
    <property type="entry name" value="PPC"/>
    <property type="match status" value="1"/>
</dbReference>
<dbReference type="PIRSF" id="PIRSF016702">
    <property type="entry name" value="DNA_bp_PD1"/>
    <property type="match status" value="1"/>
</dbReference>
<dbReference type="SUPFAM" id="SSF117856">
    <property type="entry name" value="AF0104/ALDC/Ptd012-like"/>
    <property type="match status" value="1"/>
</dbReference>
<dbReference type="Pfam" id="PF03479">
    <property type="entry name" value="PCC"/>
    <property type="match status" value="1"/>
</dbReference>
<dbReference type="CDD" id="cd11378">
    <property type="entry name" value="DUF296"/>
    <property type="match status" value="1"/>
</dbReference>
<sequence>MRLISQHDNSYILRLEQGEEFVSAIENFCNENKIHSAWLEALGSSKDLELAFYELEKRQYKTERFAGPMEILTITGNISKKENTAFCHAHGIFGRPDMTTLGGHINRCIISATCEVVLRVGDKELRREFDEETGLHLLG</sequence>
<evidence type="ECO:0000259" key="1">
    <source>
        <dbReference type="PROSITE" id="PS51742"/>
    </source>
</evidence>
<organism evidence="2 3">
    <name type="scientific">Candidatus Spechtbacteria bacterium RIFCSPLOWO2_01_FULL_43_12</name>
    <dbReference type="NCBI Taxonomy" id="1802162"/>
    <lineage>
        <taxon>Bacteria</taxon>
        <taxon>Candidatus Spechtiibacteriota</taxon>
    </lineage>
</organism>
<dbReference type="InterPro" id="IPR025707">
    <property type="entry name" value="DNA_bp_PD1"/>
</dbReference>
<dbReference type="Proteomes" id="UP000178835">
    <property type="component" value="Unassembled WGS sequence"/>
</dbReference>
<dbReference type="AlphaFoldDB" id="A0A1G2HE35"/>
<evidence type="ECO:0000313" key="2">
    <source>
        <dbReference type="EMBL" id="OGZ60659.1"/>
    </source>
</evidence>
<feature type="domain" description="PPC" evidence="1">
    <location>
        <begin position="4"/>
        <end position="139"/>
    </location>
</feature>
<proteinExistence type="predicted"/>
<dbReference type="PANTHER" id="PTHR34988">
    <property type="entry name" value="PROTEIN, PUTATIVE-RELATED"/>
    <property type="match status" value="1"/>
</dbReference>
<dbReference type="EMBL" id="MHOH01000016">
    <property type="protein sequence ID" value="OGZ60659.1"/>
    <property type="molecule type" value="Genomic_DNA"/>
</dbReference>
<gene>
    <name evidence="2" type="ORF">A2919_02040</name>
</gene>
<dbReference type="PANTHER" id="PTHR34988:SF1">
    <property type="entry name" value="DNA-BINDING PROTEIN"/>
    <property type="match status" value="1"/>
</dbReference>
<protein>
    <recommendedName>
        <fullName evidence="1">PPC domain-containing protein</fullName>
    </recommendedName>
</protein>
<reference evidence="2 3" key="1">
    <citation type="journal article" date="2016" name="Nat. Commun.">
        <title>Thousands of microbial genomes shed light on interconnected biogeochemical processes in an aquifer system.</title>
        <authorList>
            <person name="Anantharaman K."/>
            <person name="Brown C.T."/>
            <person name="Hug L.A."/>
            <person name="Sharon I."/>
            <person name="Castelle C.J."/>
            <person name="Probst A.J."/>
            <person name="Thomas B.C."/>
            <person name="Singh A."/>
            <person name="Wilkins M.J."/>
            <person name="Karaoz U."/>
            <person name="Brodie E.L."/>
            <person name="Williams K.H."/>
            <person name="Hubbard S.S."/>
            <person name="Banfield J.F."/>
        </authorList>
    </citation>
    <scope>NUCLEOTIDE SEQUENCE [LARGE SCALE GENOMIC DNA]</scope>
</reference>
<name>A0A1G2HE35_9BACT</name>
<accession>A0A1G2HE35</accession>